<dbReference type="AlphaFoldDB" id="A0A2T9Z5K5"/>
<feature type="repeat" description="Solcar" evidence="9">
    <location>
        <begin position="124"/>
        <end position="208"/>
    </location>
</feature>
<dbReference type="PANTHER" id="PTHR45829:SF4">
    <property type="entry name" value="MITOCHONDRIAL CARRIER PROTEIN RIM2"/>
    <property type="match status" value="1"/>
</dbReference>
<dbReference type="Gene3D" id="1.50.40.10">
    <property type="entry name" value="Mitochondrial carrier domain"/>
    <property type="match status" value="1"/>
</dbReference>
<dbReference type="OrthoDB" id="269120at2759"/>
<sequence>MTTKLPIHPKVPPPSLKQNSSLLYFTAGGLGAFMGAVATAPFDVVRTRLQSSVYTKEVSTPKKYFAFNSATLSTLRKIAFNEGISGLYSGIGANLFGIIPSRAIQFATYGKTKQFLTELNSGIESTGVHLGSAITAGFVTSTLTNPIWVVKTRVQLDHSNTHKSYWKCLKHIIKNESFFGLYKGISASYLGLTEISIQWVVYEHLKKNQKKSSSQKPSLLEYMSLAGLAKLIASFASYPHEVLRTRMRQKPTETTINNSKVFTVKYKSLSQSALLIFKEEGIPGLYGGLSAHLLRVVPNTAIMFMAFEFFLEKFSQIQN</sequence>
<keyword evidence="4" id="KW-0677">Repeat</keyword>
<protein>
    <recommendedName>
        <fullName evidence="14">Mitochondrial carrier protein</fullName>
    </recommendedName>
</protein>
<organism evidence="12 13">
    <name type="scientific">Furculomyces boomerangus</name>
    <dbReference type="NCBI Taxonomy" id="61424"/>
    <lineage>
        <taxon>Eukaryota</taxon>
        <taxon>Fungi</taxon>
        <taxon>Fungi incertae sedis</taxon>
        <taxon>Zoopagomycota</taxon>
        <taxon>Kickxellomycotina</taxon>
        <taxon>Harpellomycetes</taxon>
        <taxon>Harpellales</taxon>
        <taxon>Harpellaceae</taxon>
        <taxon>Furculomyces</taxon>
    </lineage>
</organism>
<dbReference type="InterPro" id="IPR023395">
    <property type="entry name" value="MCP_dom_sf"/>
</dbReference>
<keyword evidence="6 11" id="KW-1133">Transmembrane helix</keyword>
<dbReference type="GO" id="GO:0015218">
    <property type="term" value="F:pyrimidine nucleotide transmembrane transporter activity"/>
    <property type="evidence" value="ECO:0007669"/>
    <property type="project" value="InterPro"/>
</dbReference>
<dbReference type="SUPFAM" id="SSF103506">
    <property type="entry name" value="Mitochondrial carrier"/>
    <property type="match status" value="1"/>
</dbReference>
<dbReference type="PRINTS" id="PR00926">
    <property type="entry name" value="MITOCARRIER"/>
</dbReference>
<dbReference type="PANTHER" id="PTHR45829">
    <property type="entry name" value="MITOCHONDRIAL CARRIER PROTEIN RIM2"/>
    <property type="match status" value="1"/>
</dbReference>
<dbReference type="InterPro" id="IPR049562">
    <property type="entry name" value="SLC25A33/36-like"/>
</dbReference>
<dbReference type="InterPro" id="IPR018108">
    <property type="entry name" value="MCP_transmembrane"/>
</dbReference>
<keyword evidence="3 9" id="KW-0812">Transmembrane</keyword>
<dbReference type="STRING" id="61424.A0A2T9Z5K5"/>
<evidence type="ECO:0000256" key="3">
    <source>
        <dbReference type="ARBA" id="ARBA00022692"/>
    </source>
</evidence>
<evidence type="ECO:0000256" key="11">
    <source>
        <dbReference type="SAM" id="Phobius"/>
    </source>
</evidence>
<evidence type="ECO:0008006" key="14">
    <source>
        <dbReference type="Google" id="ProtNLM"/>
    </source>
</evidence>
<reference evidence="12 13" key="1">
    <citation type="journal article" date="2018" name="MBio">
        <title>Comparative Genomics Reveals the Core Gene Toolbox for the Fungus-Insect Symbiosis.</title>
        <authorList>
            <person name="Wang Y."/>
            <person name="Stata M."/>
            <person name="Wang W."/>
            <person name="Stajich J.E."/>
            <person name="White M.M."/>
            <person name="Moncalvo J.M."/>
        </authorList>
    </citation>
    <scope>NUCLEOTIDE SEQUENCE [LARGE SCALE GENOMIC DNA]</scope>
    <source>
        <strain evidence="12 13">AUS-77-4</strain>
    </source>
</reference>
<evidence type="ECO:0000256" key="9">
    <source>
        <dbReference type="PROSITE-ProRule" id="PRU00282"/>
    </source>
</evidence>
<feature type="repeat" description="Solcar" evidence="9">
    <location>
        <begin position="19"/>
        <end position="115"/>
    </location>
</feature>
<comment type="subcellular location">
    <subcellularLocation>
        <location evidence="1">Mitochondrion inner membrane</location>
        <topology evidence="1">Multi-pass membrane protein</topology>
    </subcellularLocation>
</comment>
<keyword evidence="13" id="KW-1185">Reference proteome</keyword>
<comment type="similarity">
    <text evidence="10">Belongs to the mitochondrial carrier (TC 2.A.29) family.</text>
</comment>
<keyword evidence="5" id="KW-0999">Mitochondrion inner membrane</keyword>
<keyword evidence="7" id="KW-0496">Mitochondrion</keyword>
<evidence type="ECO:0000256" key="4">
    <source>
        <dbReference type="ARBA" id="ARBA00022737"/>
    </source>
</evidence>
<accession>A0A2T9Z5K5</accession>
<dbReference type="Pfam" id="PF00153">
    <property type="entry name" value="Mito_carr"/>
    <property type="match status" value="3"/>
</dbReference>
<name>A0A2T9Z5K5_9FUNG</name>
<evidence type="ECO:0000256" key="5">
    <source>
        <dbReference type="ARBA" id="ARBA00022792"/>
    </source>
</evidence>
<keyword evidence="8 9" id="KW-0472">Membrane</keyword>
<evidence type="ECO:0000313" key="12">
    <source>
        <dbReference type="EMBL" id="PVU99888.1"/>
    </source>
</evidence>
<keyword evidence="2 10" id="KW-0813">Transport</keyword>
<evidence type="ECO:0000256" key="8">
    <source>
        <dbReference type="ARBA" id="ARBA00023136"/>
    </source>
</evidence>
<dbReference type="Proteomes" id="UP000245699">
    <property type="component" value="Unassembled WGS sequence"/>
</dbReference>
<gene>
    <name evidence="12" type="ORF">BB559_000314</name>
</gene>
<dbReference type="InterPro" id="IPR002067">
    <property type="entry name" value="MCP"/>
</dbReference>
<evidence type="ECO:0000256" key="7">
    <source>
        <dbReference type="ARBA" id="ARBA00023128"/>
    </source>
</evidence>
<dbReference type="EMBL" id="MBFT01000014">
    <property type="protein sequence ID" value="PVU99888.1"/>
    <property type="molecule type" value="Genomic_DNA"/>
</dbReference>
<dbReference type="PROSITE" id="PS50920">
    <property type="entry name" value="SOLCAR"/>
    <property type="match status" value="3"/>
</dbReference>
<dbReference type="GO" id="GO:1990519">
    <property type="term" value="P:pyrimidine nucleotide import into mitochondrion"/>
    <property type="evidence" value="ECO:0007669"/>
    <property type="project" value="TreeGrafter"/>
</dbReference>
<evidence type="ECO:0000256" key="2">
    <source>
        <dbReference type="ARBA" id="ARBA00022448"/>
    </source>
</evidence>
<evidence type="ECO:0000256" key="6">
    <source>
        <dbReference type="ARBA" id="ARBA00022989"/>
    </source>
</evidence>
<proteinExistence type="inferred from homology"/>
<dbReference type="GO" id="GO:0005743">
    <property type="term" value="C:mitochondrial inner membrane"/>
    <property type="evidence" value="ECO:0007669"/>
    <property type="project" value="UniProtKB-SubCell"/>
</dbReference>
<evidence type="ECO:0000313" key="13">
    <source>
        <dbReference type="Proteomes" id="UP000245699"/>
    </source>
</evidence>
<evidence type="ECO:0000256" key="10">
    <source>
        <dbReference type="RuleBase" id="RU000488"/>
    </source>
</evidence>
<feature type="transmembrane region" description="Helical" evidence="11">
    <location>
        <begin position="22"/>
        <end position="42"/>
    </location>
</feature>
<comment type="caution">
    <text evidence="12">The sequence shown here is derived from an EMBL/GenBank/DDBJ whole genome shotgun (WGS) entry which is preliminary data.</text>
</comment>
<evidence type="ECO:0000256" key="1">
    <source>
        <dbReference type="ARBA" id="ARBA00004448"/>
    </source>
</evidence>
<feature type="repeat" description="Solcar" evidence="9">
    <location>
        <begin position="217"/>
        <end position="313"/>
    </location>
</feature>